<evidence type="ECO:0000256" key="9">
    <source>
        <dbReference type="ARBA" id="ARBA00046271"/>
    </source>
</evidence>
<dbReference type="Proteomes" id="UP000600918">
    <property type="component" value="Unassembled WGS sequence"/>
</dbReference>
<dbReference type="Gene3D" id="1.10.10.10">
    <property type="entry name" value="Winged helix-like DNA-binding domain superfamily/Winged helix DNA-binding domain"/>
    <property type="match status" value="1"/>
</dbReference>
<evidence type="ECO:0000256" key="2">
    <source>
        <dbReference type="ARBA" id="ARBA00022448"/>
    </source>
</evidence>
<dbReference type="GO" id="GO:0005102">
    <property type="term" value="F:signaling receptor binding"/>
    <property type="evidence" value="ECO:0007669"/>
    <property type="project" value="TreeGrafter"/>
</dbReference>
<evidence type="ECO:0000256" key="4">
    <source>
        <dbReference type="ARBA" id="ARBA00023010"/>
    </source>
</evidence>
<dbReference type="InterPro" id="IPR025655">
    <property type="entry name" value="PEX14"/>
</dbReference>
<keyword evidence="15" id="KW-1185">Reference proteome</keyword>
<dbReference type="InterPro" id="IPR036388">
    <property type="entry name" value="WH-like_DNA-bd_sf"/>
</dbReference>
<feature type="region of interest" description="Disordered" evidence="11">
    <location>
        <begin position="210"/>
        <end position="258"/>
    </location>
</feature>
<comment type="caution">
    <text evidence="14">The sequence shown here is derived from an EMBL/GenBank/DDBJ whole genome shotgun (WGS) entry which is preliminary data.</text>
</comment>
<evidence type="ECO:0000259" key="13">
    <source>
        <dbReference type="Pfam" id="PF04695"/>
    </source>
</evidence>
<feature type="compositionally biased region" description="Polar residues" evidence="11">
    <location>
        <begin position="215"/>
        <end position="226"/>
    </location>
</feature>
<feature type="compositionally biased region" description="Low complexity" evidence="11">
    <location>
        <begin position="236"/>
        <end position="247"/>
    </location>
</feature>
<protein>
    <recommendedName>
        <fullName evidence="7 10">Peroxisomal membrane protein PEX14</fullName>
    </recommendedName>
    <alternativeName>
        <fullName evidence="8 10">Peroxin-14</fullName>
    </alternativeName>
</protein>
<evidence type="ECO:0000256" key="7">
    <source>
        <dbReference type="ARBA" id="ARBA00029502"/>
    </source>
</evidence>
<evidence type="ECO:0000313" key="14">
    <source>
        <dbReference type="EMBL" id="KAF7404131.1"/>
    </source>
</evidence>
<evidence type="ECO:0000256" key="8">
    <source>
        <dbReference type="ARBA" id="ARBA00029691"/>
    </source>
</evidence>
<evidence type="ECO:0000256" key="3">
    <source>
        <dbReference type="ARBA" id="ARBA00022927"/>
    </source>
</evidence>
<feature type="domain" description="Peroxisome membrane anchor protein Pex14p N-terminal" evidence="13">
    <location>
        <begin position="15"/>
        <end position="56"/>
    </location>
</feature>
<evidence type="ECO:0000256" key="1">
    <source>
        <dbReference type="ARBA" id="ARBA00005443"/>
    </source>
</evidence>
<evidence type="ECO:0000313" key="15">
    <source>
        <dbReference type="Proteomes" id="UP000600918"/>
    </source>
</evidence>
<evidence type="ECO:0000256" key="11">
    <source>
        <dbReference type="SAM" id="MobiDB-lite"/>
    </source>
</evidence>
<dbReference type="InterPro" id="IPR006785">
    <property type="entry name" value="Pex14_N"/>
</dbReference>
<dbReference type="EMBL" id="JACSDY010000016">
    <property type="protein sequence ID" value="KAF7404131.1"/>
    <property type="molecule type" value="Genomic_DNA"/>
</dbReference>
<dbReference type="AlphaFoldDB" id="A0A834KHI2"/>
<comment type="similarity">
    <text evidence="1 10">Belongs to the peroxin-14 family.</text>
</comment>
<evidence type="ECO:0000256" key="12">
    <source>
        <dbReference type="SAM" id="Phobius"/>
    </source>
</evidence>
<organism evidence="14 15">
    <name type="scientific">Vespula pensylvanica</name>
    <name type="common">Western yellow jacket</name>
    <name type="synonym">Wasp</name>
    <dbReference type="NCBI Taxonomy" id="30213"/>
    <lineage>
        <taxon>Eukaryota</taxon>
        <taxon>Metazoa</taxon>
        <taxon>Ecdysozoa</taxon>
        <taxon>Arthropoda</taxon>
        <taxon>Hexapoda</taxon>
        <taxon>Insecta</taxon>
        <taxon>Pterygota</taxon>
        <taxon>Neoptera</taxon>
        <taxon>Endopterygota</taxon>
        <taxon>Hymenoptera</taxon>
        <taxon>Apocrita</taxon>
        <taxon>Aculeata</taxon>
        <taxon>Vespoidea</taxon>
        <taxon>Vespidae</taxon>
        <taxon>Vespinae</taxon>
        <taxon>Vespula</taxon>
    </lineage>
</organism>
<dbReference type="PANTHER" id="PTHR23058:SF0">
    <property type="entry name" value="PEROXISOMAL MEMBRANE PROTEIN PEX14"/>
    <property type="match status" value="1"/>
</dbReference>
<name>A0A834KHI2_VESPE</name>
<dbReference type="GO" id="GO:0005778">
    <property type="term" value="C:peroxisomal membrane"/>
    <property type="evidence" value="ECO:0007669"/>
    <property type="project" value="UniProtKB-SubCell"/>
</dbReference>
<keyword evidence="4" id="KW-0811">Translocation</keyword>
<keyword evidence="2 10" id="KW-0813">Transport</keyword>
<evidence type="ECO:0000256" key="10">
    <source>
        <dbReference type="RuleBase" id="RU367032"/>
    </source>
</evidence>
<dbReference type="GO" id="GO:0016560">
    <property type="term" value="P:protein import into peroxisome matrix, docking"/>
    <property type="evidence" value="ECO:0007669"/>
    <property type="project" value="UniProtKB-UniRule"/>
</dbReference>
<keyword evidence="6 10" id="KW-0576">Peroxisome</keyword>
<reference evidence="14" key="1">
    <citation type="journal article" date="2020" name="G3 (Bethesda)">
        <title>High-Quality Assemblies for Three Invasive Social Wasps from the &lt;i&gt;Vespula&lt;/i&gt; Genus.</title>
        <authorList>
            <person name="Harrop T.W.R."/>
            <person name="Guhlin J."/>
            <person name="McLaughlin G.M."/>
            <person name="Permina E."/>
            <person name="Stockwell P."/>
            <person name="Gilligan J."/>
            <person name="Le Lec M.F."/>
            <person name="Gruber M.A.M."/>
            <person name="Quinn O."/>
            <person name="Lovegrove M."/>
            <person name="Duncan E.J."/>
            <person name="Remnant E.J."/>
            <person name="Van Eeckhoven J."/>
            <person name="Graham B."/>
            <person name="Knapp R.A."/>
            <person name="Langford K.W."/>
            <person name="Kronenberg Z."/>
            <person name="Press M.O."/>
            <person name="Eacker S.M."/>
            <person name="Wilson-Rankin E.E."/>
            <person name="Purcell J."/>
            <person name="Lester P.J."/>
            <person name="Dearden P.K."/>
        </authorList>
    </citation>
    <scope>NUCLEOTIDE SEQUENCE</scope>
    <source>
        <strain evidence="14">Volc-1</strain>
    </source>
</reference>
<keyword evidence="5 10" id="KW-0472">Membrane</keyword>
<keyword evidence="12" id="KW-0812">Transmembrane</keyword>
<feature type="transmembrane region" description="Helical" evidence="12">
    <location>
        <begin position="106"/>
        <end position="124"/>
    </location>
</feature>
<accession>A0A834KHI2</accession>
<proteinExistence type="inferred from homology"/>
<dbReference type="OrthoDB" id="441517at2759"/>
<keyword evidence="3 10" id="KW-0653">Protein transport</keyword>
<comment type="function">
    <text evidence="10">Component of the PEX13-PEX14 docking complex, a translocon channel that specifically mediates the import of peroxisomal cargo proteins bound to PEX5 receptor. The PEX13-PEX14 docking complex forms a large import pore which can be opened to a diameter of about 9 nm. Mechanistically, PEX5 receptor along with cargo proteins associates with the PEX14 subunit of the PEX13-PEX14 docking complex in the cytosol, leading to the insertion of the receptor into the organelle membrane with the concomitant translocation of the cargo into the peroxisome matrix.</text>
</comment>
<dbReference type="GO" id="GO:1990429">
    <property type="term" value="C:peroxisomal importomer complex"/>
    <property type="evidence" value="ECO:0007669"/>
    <property type="project" value="TreeGrafter"/>
</dbReference>
<comment type="subcellular location">
    <subcellularLocation>
        <location evidence="9 10">Peroxisome membrane</location>
    </subcellularLocation>
</comment>
<keyword evidence="12" id="KW-1133">Transmembrane helix</keyword>
<sequence length="258" mass="29302">MTGQDISDINNSCLRENLVKAAVQFFQHPKVSRTPFSKKQEFLKRKGLTEEEIKRACELVGIDINEQRKFDNQNDYTAISIPDRPPYPHFQMLSSQSTLLQKIKEFFNVTAVIGATLYCVYWFYKEFIKPFLYGRKKKDSITDSVNELDKAIQSSIKEMKDSISKVEIDVKRLSQNQSIDIAIPQLVQELKQELSSLKALLLSRKQFPSAPASIPSWQLGTSTVQEKATEREDDAGSGSSTNNSDSSLEIVRDDPPKD</sequence>
<dbReference type="PANTHER" id="PTHR23058">
    <property type="entry name" value="PEROXISOMAL MEMBRANE PROTEIN PEX14"/>
    <property type="match status" value="1"/>
</dbReference>
<evidence type="ECO:0000256" key="6">
    <source>
        <dbReference type="ARBA" id="ARBA00023140"/>
    </source>
</evidence>
<dbReference type="Pfam" id="PF04695">
    <property type="entry name" value="Pex14_N"/>
    <property type="match status" value="1"/>
</dbReference>
<gene>
    <name evidence="14" type="ORF">H0235_014825</name>
</gene>
<evidence type="ECO:0000256" key="5">
    <source>
        <dbReference type="ARBA" id="ARBA00023136"/>
    </source>
</evidence>